<accession>A0A8H8RUF4</accession>
<comment type="caution">
    <text evidence="1">The sequence shown here is derived from an EMBL/GenBank/DDBJ whole genome shotgun (WGS) entry which is preliminary data.</text>
</comment>
<dbReference type="AlphaFoldDB" id="A0A8H8RUF4"/>
<evidence type="ECO:0000313" key="2">
    <source>
        <dbReference type="Proteomes" id="UP000462212"/>
    </source>
</evidence>
<name>A0A8H8RUF4_9HELO</name>
<keyword evidence="2" id="KW-1185">Reference proteome</keyword>
<reference evidence="1 2" key="1">
    <citation type="submission" date="2018-05" db="EMBL/GenBank/DDBJ databases">
        <title>Genome sequencing and assembly of the regulated plant pathogen Lachnellula willkommii and related sister species for the development of diagnostic species identification markers.</title>
        <authorList>
            <person name="Giroux E."/>
            <person name="Bilodeau G."/>
        </authorList>
    </citation>
    <scope>NUCLEOTIDE SEQUENCE [LARGE SCALE GENOMIC DNA]</scope>
    <source>
        <strain evidence="1 2">CBS 197.66</strain>
    </source>
</reference>
<protein>
    <submittedName>
        <fullName evidence="1">Uncharacterized protein</fullName>
    </submittedName>
</protein>
<evidence type="ECO:0000313" key="1">
    <source>
        <dbReference type="EMBL" id="TVY40788.1"/>
    </source>
</evidence>
<proteinExistence type="predicted"/>
<dbReference type="Proteomes" id="UP000462212">
    <property type="component" value="Unassembled WGS sequence"/>
</dbReference>
<gene>
    <name evidence="1" type="ORF">LSUB1_G002377</name>
</gene>
<sequence length="129" mass="13991">MELQPAEAGRNIACGSVAGMAGKYIEYPLTLSNFGCNPRQLLSRARSRSTLALLNAFVNQSSGTDLPDYTVALVYRYPAQHWRQAAYFSSRGSGGKHSTGLDGIPATMGLYRFQLYGTAKLSSHSLLII</sequence>
<organism evidence="1 2">
    <name type="scientific">Lachnellula subtilissima</name>
    <dbReference type="NCBI Taxonomy" id="602034"/>
    <lineage>
        <taxon>Eukaryota</taxon>
        <taxon>Fungi</taxon>
        <taxon>Dikarya</taxon>
        <taxon>Ascomycota</taxon>
        <taxon>Pezizomycotina</taxon>
        <taxon>Leotiomycetes</taxon>
        <taxon>Helotiales</taxon>
        <taxon>Lachnaceae</taxon>
        <taxon>Lachnellula</taxon>
    </lineage>
</organism>
<dbReference type="EMBL" id="QGMJ01000164">
    <property type="protein sequence ID" value="TVY40788.1"/>
    <property type="molecule type" value="Genomic_DNA"/>
</dbReference>